<dbReference type="SUPFAM" id="SSF81321">
    <property type="entry name" value="Family A G protein-coupled receptor-like"/>
    <property type="match status" value="1"/>
</dbReference>
<keyword evidence="4 12" id="KW-1133">Transmembrane helix</keyword>
<keyword evidence="5 10" id="KW-0297">G-protein coupled receptor</keyword>
<accession>A0ABM0M7S7</accession>
<evidence type="ECO:0000256" key="4">
    <source>
        <dbReference type="ARBA" id="ARBA00022989"/>
    </source>
</evidence>
<reference evidence="15" key="1">
    <citation type="submission" date="2025-08" db="UniProtKB">
        <authorList>
            <consortium name="RefSeq"/>
        </authorList>
    </citation>
    <scope>IDENTIFICATION</scope>
    <source>
        <tissue evidence="15">Testes</tissue>
    </source>
</reference>
<feature type="transmembrane region" description="Helical" evidence="12">
    <location>
        <begin position="20"/>
        <end position="46"/>
    </location>
</feature>
<evidence type="ECO:0000259" key="13">
    <source>
        <dbReference type="PROSITE" id="PS50262"/>
    </source>
</evidence>
<evidence type="ECO:0000256" key="2">
    <source>
        <dbReference type="ARBA" id="ARBA00022475"/>
    </source>
</evidence>
<feature type="transmembrane region" description="Helical" evidence="12">
    <location>
        <begin position="58"/>
        <end position="80"/>
    </location>
</feature>
<dbReference type="Proteomes" id="UP000694865">
    <property type="component" value="Unplaced"/>
</dbReference>
<feature type="transmembrane region" description="Helical" evidence="12">
    <location>
        <begin position="169"/>
        <end position="195"/>
    </location>
</feature>
<dbReference type="Pfam" id="PF00001">
    <property type="entry name" value="7tm_1"/>
    <property type="match status" value="1"/>
</dbReference>
<dbReference type="CDD" id="cd14967">
    <property type="entry name" value="7tmA_amine_R-like"/>
    <property type="match status" value="1"/>
</dbReference>
<evidence type="ECO:0000256" key="6">
    <source>
        <dbReference type="ARBA" id="ARBA00023136"/>
    </source>
</evidence>
<feature type="domain" description="G-protein coupled receptors family 1 profile" evidence="13">
    <location>
        <begin position="37"/>
        <end position="324"/>
    </location>
</feature>
<keyword evidence="3 10" id="KW-0812">Transmembrane</keyword>
<keyword evidence="7" id="KW-1015">Disulfide bond</keyword>
<feature type="transmembrane region" description="Helical" evidence="12">
    <location>
        <begin position="308"/>
        <end position="327"/>
    </location>
</feature>
<organism evidence="14 15">
    <name type="scientific">Saccoglossus kowalevskii</name>
    <name type="common">Acorn worm</name>
    <dbReference type="NCBI Taxonomy" id="10224"/>
    <lineage>
        <taxon>Eukaryota</taxon>
        <taxon>Metazoa</taxon>
        <taxon>Hemichordata</taxon>
        <taxon>Enteropneusta</taxon>
        <taxon>Harrimaniidae</taxon>
        <taxon>Saccoglossus</taxon>
    </lineage>
</organism>
<name>A0ABM0M7S7_SACKO</name>
<dbReference type="PROSITE" id="PS50262">
    <property type="entry name" value="G_PROTEIN_RECEP_F1_2"/>
    <property type="match status" value="1"/>
</dbReference>
<keyword evidence="8 10" id="KW-0675">Receptor</keyword>
<evidence type="ECO:0000256" key="9">
    <source>
        <dbReference type="ARBA" id="ARBA00023224"/>
    </source>
</evidence>
<dbReference type="InterPro" id="IPR017452">
    <property type="entry name" value="GPCR_Rhodpsn_7TM"/>
</dbReference>
<evidence type="ECO:0000256" key="7">
    <source>
        <dbReference type="ARBA" id="ARBA00023157"/>
    </source>
</evidence>
<keyword evidence="14" id="KW-1185">Reference proteome</keyword>
<dbReference type="PANTHER" id="PTHR24248:SF199">
    <property type="entry name" value="IP13425P-RELATED"/>
    <property type="match status" value="1"/>
</dbReference>
<protein>
    <submittedName>
        <fullName evidence="15">Adenosine receptor A2a-like</fullName>
    </submittedName>
</protein>
<keyword evidence="9 10" id="KW-0807">Transducer</keyword>
<evidence type="ECO:0000256" key="11">
    <source>
        <dbReference type="SAM" id="MobiDB-lite"/>
    </source>
</evidence>
<evidence type="ECO:0000256" key="8">
    <source>
        <dbReference type="ARBA" id="ARBA00023170"/>
    </source>
</evidence>
<keyword evidence="6 12" id="KW-0472">Membrane</keyword>
<keyword evidence="2" id="KW-1003">Cell membrane</keyword>
<evidence type="ECO:0000256" key="12">
    <source>
        <dbReference type="SAM" id="Phobius"/>
    </source>
</evidence>
<evidence type="ECO:0000256" key="10">
    <source>
        <dbReference type="RuleBase" id="RU000688"/>
    </source>
</evidence>
<dbReference type="RefSeq" id="XP_006816068.1">
    <property type="nucleotide sequence ID" value="XM_006816005.1"/>
</dbReference>
<evidence type="ECO:0000313" key="15">
    <source>
        <dbReference type="RefSeq" id="XP_006816068.1"/>
    </source>
</evidence>
<feature type="transmembrane region" description="Helical" evidence="12">
    <location>
        <begin position="272"/>
        <end position="296"/>
    </location>
</feature>
<dbReference type="SMART" id="SM01381">
    <property type="entry name" value="7TM_GPCR_Srsx"/>
    <property type="match status" value="1"/>
</dbReference>
<comment type="similarity">
    <text evidence="10">Belongs to the G-protein coupled receptor 1 family.</text>
</comment>
<proteinExistence type="inferred from homology"/>
<feature type="transmembrane region" description="Helical" evidence="12">
    <location>
        <begin position="92"/>
        <end position="114"/>
    </location>
</feature>
<evidence type="ECO:0000313" key="14">
    <source>
        <dbReference type="Proteomes" id="UP000694865"/>
    </source>
</evidence>
<evidence type="ECO:0000256" key="1">
    <source>
        <dbReference type="ARBA" id="ARBA00004651"/>
    </source>
</evidence>
<comment type="subcellular location">
    <subcellularLocation>
        <location evidence="1">Cell membrane</location>
        <topology evidence="1">Multi-pass membrane protein</topology>
    </subcellularLocation>
</comment>
<evidence type="ECO:0000256" key="5">
    <source>
        <dbReference type="ARBA" id="ARBA00023040"/>
    </source>
</evidence>
<dbReference type="PROSITE" id="PS00237">
    <property type="entry name" value="G_PROTEIN_RECEP_F1_1"/>
    <property type="match status" value="1"/>
</dbReference>
<dbReference type="PANTHER" id="PTHR24248">
    <property type="entry name" value="ADRENERGIC RECEPTOR-RELATED G-PROTEIN COUPLED RECEPTOR"/>
    <property type="match status" value="1"/>
</dbReference>
<dbReference type="Gene3D" id="1.20.1070.10">
    <property type="entry name" value="Rhodopsin 7-helix transmembrane proteins"/>
    <property type="match status" value="1"/>
</dbReference>
<feature type="compositionally biased region" description="Basic and acidic residues" evidence="11">
    <location>
        <begin position="251"/>
        <end position="261"/>
    </location>
</feature>
<gene>
    <name evidence="15" type="primary">LOC102802542</name>
</gene>
<feature type="region of interest" description="Disordered" evidence="11">
    <location>
        <begin position="240"/>
        <end position="262"/>
    </location>
</feature>
<sequence length="362" mass="40298">MVDDINNTAADGPADSYAATVIHSTILSTLLVLIITGNALLIFAILSTPRLRTITNCFIVSLAVSDVMVGLVVIPINFAFPTALLKGYTTCIYAACFTVIVCLSSISNIVAITVDRYLAITSPLKYHSIMTPRRTVATIVIIWIYAFVVGFLPVMGWRQTSTTCLRGEVYAASYAVFLLMMGLVLPLVISTTLYCRILREASRHIKQIRQCEVSTTAGEHIQQIGETVSQSNAGCGDGGVHPYHNHHHRRDQTESHHDKGNLKKNRKALRTVMYILVYFELSWVPLFVTLLIDAFFSPRLIVLEVRTFISLLALGNSVMDPFIYGYFNRDIRGRVRQITNKICQCYRRTEVSPISTISNTGP</sequence>
<evidence type="ECO:0000256" key="3">
    <source>
        <dbReference type="ARBA" id="ARBA00022692"/>
    </source>
</evidence>
<dbReference type="GeneID" id="102802542"/>
<dbReference type="PRINTS" id="PR00237">
    <property type="entry name" value="GPCRRHODOPSN"/>
</dbReference>
<dbReference type="InterPro" id="IPR000276">
    <property type="entry name" value="GPCR_Rhodpsn"/>
</dbReference>
<feature type="transmembrane region" description="Helical" evidence="12">
    <location>
        <begin position="135"/>
        <end position="157"/>
    </location>
</feature>